<organism evidence="1 2">
    <name type="scientific">Bacillus phage Izhevsk</name>
    <dbReference type="NCBI Taxonomy" id="2724322"/>
    <lineage>
        <taxon>Viruses</taxon>
        <taxon>Duplodnaviria</taxon>
        <taxon>Heunggongvirae</taxon>
        <taxon>Uroviricota</taxon>
        <taxon>Caudoviricetes</taxon>
        <taxon>Joanripponvirinae</taxon>
        <taxon>Tsamsavirus</taxon>
        <taxon>Tsamsavirus izhevsk</taxon>
    </lineage>
</organism>
<reference evidence="1 2" key="1">
    <citation type="submission" date="2020-03" db="EMBL/GenBank/DDBJ databases">
        <authorList>
            <person name="Skorynina A."/>
            <person name="Kazantseva O."/>
            <person name="Baycher S."/>
            <person name="Piligrimova E."/>
            <person name="Kuliabin V."/>
            <person name="Shadrin A."/>
        </authorList>
    </citation>
    <scope>NUCLEOTIDE SEQUENCE [LARGE SCALE GENOMIC DNA]</scope>
</reference>
<evidence type="ECO:0000313" key="1">
    <source>
        <dbReference type="EMBL" id="QIW89916.1"/>
    </source>
</evidence>
<gene>
    <name evidence="1" type="ORF">Izhevsk_235</name>
</gene>
<accession>A0A6H0X6J5</accession>
<dbReference type="Proteomes" id="UP000503405">
    <property type="component" value="Segment"/>
</dbReference>
<proteinExistence type="predicted"/>
<sequence length="278" mass="32633">MYMIENFNNIQKLYSKPSVQIPNWIFRRLAESTKGKVQRTNVKQSSFAYAYVVTIAFLYKYTHFVDLDNGTYIQNKDIKQILGYDPSTKTIDKVIKKNGILDEIGLTCTTKNYPVTFEYTTEEINGFPIREFTTINMLTVDDVNYSKYKEIVKNRNYTVKEPTFFFNNDGDVGTLYNYNNTHTITLEEFMEFAYNDDLNNVDFFLYGFFKSKCLGLNNDERGISQALIISEIGLSTETFHNHIKVLEKKDYLSVERKRWRYDVGEILEPNIYVFKGVH</sequence>
<keyword evidence="2" id="KW-1185">Reference proteome</keyword>
<evidence type="ECO:0000313" key="2">
    <source>
        <dbReference type="Proteomes" id="UP000503405"/>
    </source>
</evidence>
<dbReference type="EMBL" id="MT254578">
    <property type="protein sequence ID" value="QIW89916.1"/>
    <property type="molecule type" value="Genomic_DNA"/>
</dbReference>
<name>A0A6H0X6J5_9CAUD</name>
<protein>
    <submittedName>
        <fullName evidence="1">Putative lambda O-type replication initiator</fullName>
    </submittedName>
</protein>